<reference evidence="21" key="3">
    <citation type="submission" date="2025-09" db="UniProtKB">
        <authorList>
            <consortium name="Ensembl"/>
        </authorList>
    </citation>
    <scope>IDENTIFICATION</scope>
</reference>
<dbReference type="PANTHER" id="PTHR11481">
    <property type="entry name" value="IMMUNOGLOBULIN FC RECEPTOR"/>
    <property type="match status" value="1"/>
</dbReference>
<dbReference type="InterPro" id="IPR036179">
    <property type="entry name" value="Ig-like_dom_sf"/>
</dbReference>
<keyword evidence="5" id="KW-0597">Phosphoprotein</keyword>
<reference evidence="21" key="1">
    <citation type="submission" date="2021-04" db="EMBL/GenBank/DDBJ databases">
        <authorList>
            <consortium name="Wellcome Sanger Institute Data Sharing"/>
        </authorList>
    </citation>
    <scope>NUCLEOTIDE SEQUENCE [LARGE SCALE GENOMIC DNA]</scope>
</reference>
<dbReference type="InParanoid" id="A0A671YMW9"/>
<dbReference type="GO" id="GO:0098742">
    <property type="term" value="P:cell-cell adhesion via plasma-membrane adhesion molecules"/>
    <property type="evidence" value="ECO:0007669"/>
    <property type="project" value="TreeGrafter"/>
</dbReference>
<dbReference type="GO" id="GO:0045121">
    <property type="term" value="C:membrane raft"/>
    <property type="evidence" value="ECO:0007669"/>
    <property type="project" value="UniProtKB-SubCell"/>
</dbReference>
<dbReference type="InterPro" id="IPR003598">
    <property type="entry name" value="Ig_sub2"/>
</dbReference>
<evidence type="ECO:0000256" key="19">
    <source>
        <dbReference type="SAM" id="SignalP"/>
    </source>
</evidence>
<dbReference type="InterPro" id="IPR013151">
    <property type="entry name" value="Immunoglobulin_dom"/>
</dbReference>
<dbReference type="InterPro" id="IPR040878">
    <property type="entry name" value="IL-40-like_Ig"/>
</dbReference>
<evidence type="ECO:0000256" key="8">
    <source>
        <dbReference type="ARBA" id="ARBA00022737"/>
    </source>
</evidence>
<dbReference type="Pfam" id="PF00047">
    <property type="entry name" value="ig"/>
    <property type="match status" value="1"/>
</dbReference>
<evidence type="ECO:0000256" key="6">
    <source>
        <dbReference type="ARBA" id="ARBA00022692"/>
    </source>
</evidence>
<dbReference type="InterPro" id="IPR013783">
    <property type="entry name" value="Ig-like_fold"/>
</dbReference>
<dbReference type="Proteomes" id="UP000472265">
    <property type="component" value="Chromosome 23"/>
</dbReference>
<dbReference type="Pfam" id="PF13927">
    <property type="entry name" value="Ig_3"/>
    <property type="match status" value="1"/>
</dbReference>
<dbReference type="OMA" id="FLSCDYE"/>
<dbReference type="InterPro" id="IPR007110">
    <property type="entry name" value="Ig-like_dom"/>
</dbReference>
<evidence type="ECO:0000256" key="5">
    <source>
        <dbReference type="ARBA" id="ARBA00022553"/>
    </source>
</evidence>
<comment type="subcellular location">
    <subcellularLocation>
        <location evidence="2">Cell junction</location>
    </subcellularLocation>
    <subcellularLocation>
        <location evidence="1">Cell membrane</location>
        <topology evidence="1">Single-pass type I membrane protein</topology>
    </subcellularLocation>
    <subcellularLocation>
        <location evidence="3">Membrane raft</location>
    </subcellularLocation>
</comment>
<dbReference type="GO" id="GO:0009897">
    <property type="term" value="C:external side of plasma membrane"/>
    <property type="evidence" value="ECO:0007669"/>
    <property type="project" value="TreeGrafter"/>
</dbReference>
<keyword evidence="7 19" id="KW-0732">Signal</keyword>
<keyword evidence="8" id="KW-0677">Repeat</keyword>
<evidence type="ECO:0000256" key="10">
    <source>
        <dbReference type="ARBA" id="ARBA00022949"/>
    </source>
</evidence>
<dbReference type="Ensembl" id="ENSSAUT00010067760.1">
    <property type="protein sequence ID" value="ENSSAUP00010064686.1"/>
    <property type="gene ID" value="ENSSAUG00010025929.1"/>
</dbReference>
<evidence type="ECO:0000256" key="18">
    <source>
        <dbReference type="SAM" id="Phobius"/>
    </source>
</evidence>
<keyword evidence="15" id="KW-0393">Immunoglobulin domain</keyword>
<evidence type="ECO:0000256" key="3">
    <source>
        <dbReference type="ARBA" id="ARBA00004285"/>
    </source>
</evidence>
<evidence type="ECO:0000256" key="7">
    <source>
        <dbReference type="ARBA" id="ARBA00022729"/>
    </source>
</evidence>
<dbReference type="PANTHER" id="PTHR11481:SF5">
    <property type="entry name" value="PLATELET ENDOTHELIAL CELL ADHESION MOLECULE"/>
    <property type="match status" value="1"/>
</dbReference>
<reference evidence="21" key="2">
    <citation type="submission" date="2025-08" db="UniProtKB">
        <authorList>
            <consortium name="Ensembl"/>
        </authorList>
    </citation>
    <scope>IDENTIFICATION</scope>
</reference>
<keyword evidence="4" id="KW-1003">Cell membrane</keyword>
<feature type="region of interest" description="Disordered" evidence="17">
    <location>
        <begin position="753"/>
        <end position="772"/>
    </location>
</feature>
<dbReference type="SUPFAM" id="SSF48726">
    <property type="entry name" value="Immunoglobulin"/>
    <property type="match status" value="3"/>
</dbReference>
<dbReference type="GO" id="GO:0006955">
    <property type="term" value="P:immune response"/>
    <property type="evidence" value="ECO:0007669"/>
    <property type="project" value="TreeGrafter"/>
</dbReference>
<evidence type="ECO:0000256" key="9">
    <source>
        <dbReference type="ARBA" id="ARBA00022889"/>
    </source>
</evidence>
<dbReference type="GO" id="GO:0007166">
    <property type="term" value="P:cell surface receptor signaling pathway"/>
    <property type="evidence" value="ECO:0007669"/>
    <property type="project" value="TreeGrafter"/>
</dbReference>
<evidence type="ECO:0000256" key="15">
    <source>
        <dbReference type="ARBA" id="ARBA00023319"/>
    </source>
</evidence>
<feature type="compositionally biased region" description="Polar residues" evidence="17">
    <location>
        <begin position="682"/>
        <end position="695"/>
    </location>
</feature>
<keyword evidence="12 18" id="KW-0472">Membrane</keyword>
<keyword evidence="14" id="KW-0325">Glycoprotein</keyword>
<dbReference type="Gene3D" id="2.60.40.10">
    <property type="entry name" value="Immunoglobulins"/>
    <property type="match status" value="3"/>
</dbReference>
<dbReference type="FunCoup" id="A0A671YMW9">
    <property type="interactions" value="1169"/>
</dbReference>
<feature type="signal peptide" evidence="19">
    <location>
        <begin position="1"/>
        <end position="27"/>
    </location>
</feature>
<evidence type="ECO:0000313" key="21">
    <source>
        <dbReference type="Ensembl" id="ENSSAUP00010064686.1"/>
    </source>
</evidence>
<evidence type="ECO:0000256" key="11">
    <source>
        <dbReference type="ARBA" id="ARBA00022989"/>
    </source>
</evidence>
<dbReference type="InterPro" id="IPR003599">
    <property type="entry name" value="Ig_sub"/>
</dbReference>
<dbReference type="OrthoDB" id="9950534at2759"/>
<protein>
    <recommendedName>
        <fullName evidence="16">Platelet endothelial cell adhesion molecule</fullName>
    </recommendedName>
</protein>
<dbReference type="Pfam" id="PF17736">
    <property type="entry name" value="Ig_C17orf99"/>
    <property type="match status" value="1"/>
</dbReference>
<sequence>MDSRPPNLPLLLLLLTSLLHLWQSASGQSSYIIDAVGLAILPGSTVQRGTPVTISCKVTVIHDNISNLTHTFQLKQDDYVIHSSTTTEDSFVYELNPARAADSGNYECRVTVKEKSRSSFSQKLDVTGLQTPILYLDNTSPYENDEFTANCSAPDEKGPLTFSFYQRSRTGAPQKIKQPASTGNWSETTLVLREVKDSFLYCDYEINLVSGARRSNRSSEIQVIVKALHIAPVMNVLPNSTVYEGEILEVVCRVINPLKNIEVFLTTDRRILKQAKVALSHQFTAQEGDSGELVCKAVWGSVQKETYQTITVRELFSKPRLTVNPIDIFEGDRLTLACSVPSYARDKIDINSMRFSIYRDNVKVTDQKTFITEAHPSKNGNYTCKVHVASLRQNFVKESQKVVVKAKVPVSKPVLSVVGGTLVLGKPFQLLCHSDSGTLPIMYTLFSPNRVVESMEVSHPGQQAIFNTSAVNKRSDVDTFLCHARNSPQGTTVTETGQLLRSTKIIEPVSKPVLSILPSMGDVSEGQDVTLVCSVRRGTLPIIFTWYHTETEGAILTFKTFEKMESSYKISNVRGNHQGQYYCVCTNPAKGTEKSATVTIRVKLAGWKKGLIAAFCILLILGLILVLAFTRRLLRFKRKTGELSVKSVSTKAERLSLTQAEVNMAANVTPGIMGKSVWSEHVSGSESDDQNSVTSPDKAEPQYTEVQIRQADPNKALVKKGTDTVYSEVRNSKQGAPVPADGGSVEYAQLNHDADHHGDHGYHGDHSTQDDHIDEIDSRVDNNTVTMENENMTQSQTVD</sequence>
<keyword evidence="13" id="KW-1015">Disulfide bond</keyword>
<dbReference type="InterPro" id="IPR050488">
    <property type="entry name" value="Ig_Fc_receptor"/>
</dbReference>
<gene>
    <name evidence="21" type="primary">pecam1a</name>
</gene>
<evidence type="ECO:0000256" key="2">
    <source>
        <dbReference type="ARBA" id="ARBA00004282"/>
    </source>
</evidence>
<dbReference type="GeneTree" id="ENSGT01140000282577"/>
<dbReference type="Pfam" id="PF13895">
    <property type="entry name" value="Ig_2"/>
    <property type="match status" value="1"/>
</dbReference>
<dbReference type="SMART" id="SM00409">
    <property type="entry name" value="IG"/>
    <property type="match status" value="4"/>
</dbReference>
<accession>A0A671YMW9</accession>
<evidence type="ECO:0000256" key="4">
    <source>
        <dbReference type="ARBA" id="ARBA00022475"/>
    </source>
</evidence>
<dbReference type="GO" id="GO:0070161">
    <property type="term" value="C:anchoring junction"/>
    <property type="evidence" value="ECO:0007669"/>
    <property type="project" value="UniProtKB-SubCell"/>
</dbReference>
<dbReference type="SMART" id="SM00408">
    <property type="entry name" value="IGc2"/>
    <property type="match status" value="1"/>
</dbReference>
<dbReference type="PROSITE" id="PS50835">
    <property type="entry name" value="IG_LIKE"/>
    <property type="match status" value="3"/>
</dbReference>
<evidence type="ECO:0000256" key="16">
    <source>
        <dbReference type="ARBA" id="ARBA00049765"/>
    </source>
</evidence>
<evidence type="ECO:0000256" key="12">
    <source>
        <dbReference type="ARBA" id="ARBA00023136"/>
    </source>
</evidence>
<dbReference type="GO" id="GO:0004888">
    <property type="term" value="F:transmembrane signaling receptor activity"/>
    <property type="evidence" value="ECO:0007669"/>
    <property type="project" value="TreeGrafter"/>
</dbReference>
<feature type="region of interest" description="Disordered" evidence="17">
    <location>
        <begin position="679"/>
        <end position="716"/>
    </location>
</feature>
<feature type="transmembrane region" description="Helical" evidence="18">
    <location>
        <begin position="610"/>
        <end position="629"/>
    </location>
</feature>
<name>A0A671YMW9_SPAAU</name>
<feature type="domain" description="Ig-like" evidence="20">
    <location>
        <begin position="512"/>
        <end position="599"/>
    </location>
</feature>
<evidence type="ECO:0000256" key="17">
    <source>
        <dbReference type="SAM" id="MobiDB-lite"/>
    </source>
</evidence>
<evidence type="ECO:0000256" key="1">
    <source>
        <dbReference type="ARBA" id="ARBA00004251"/>
    </source>
</evidence>
<dbReference type="AlphaFoldDB" id="A0A671YMW9"/>
<feature type="domain" description="Ig-like" evidence="20">
    <location>
        <begin position="9"/>
        <end position="127"/>
    </location>
</feature>
<proteinExistence type="predicted"/>
<feature type="chain" id="PRO_5025634306" description="Platelet endothelial cell adhesion molecule" evidence="19">
    <location>
        <begin position="28"/>
        <end position="799"/>
    </location>
</feature>
<organism evidence="21 22">
    <name type="scientific">Sparus aurata</name>
    <name type="common">Gilthead sea bream</name>
    <dbReference type="NCBI Taxonomy" id="8175"/>
    <lineage>
        <taxon>Eukaryota</taxon>
        <taxon>Metazoa</taxon>
        <taxon>Chordata</taxon>
        <taxon>Craniata</taxon>
        <taxon>Vertebrata</taxon>
        <taxon>Euteleostomi</taxon>
        <taxon>Actinopterygii</taxon>
        <taxon>Neopterygii</taxon>
        <taxon>Teleostei</taxon>
        <taxon>Neoteleostei</taxon>
        <taxon>Acanthomorphata</taxon>
        <taxon>Eupercaria</taxon>
        <taxon>Spariformes</taxon>
        <taxon>Sparidae</taxon>
        <taxon>Sparus</taxon>
    </lineage>
</organism>
<evidence type="ECO:0000313" key="22">
    <source>
        <dbReference type="Proteomes" id="UP000472265"/>
    </source>
</evidence>
<keyword evidence="22" id="KW-1185">Reference proteome</keyword>
<keyword evidence="6 18" id="KW-0812">Transmembrane</keyword>
<evidence type="ECO:0000259" key="20">
    <source>
        <dbReference type="PROSITE" id="PS50835"/>
    </source>
</evidence>
<keyword evidence="9" id="KW-0130">Cell adhesion</keyword>
<feature type="domain" description="Ig-like" evidence="20">
    <location>
        <begin position="319"/>
        <end position="403"/>
    </location>
</feature>
<evidence type="ECO:0000256" key="13">
    <source>
        <dbReference type="ARBA" id="ARBA00023157"/>
    </source>
</evidence>
<keyword evidence="10" id="KW-0965">Cell junction</keyword>
<evidence type="ECO:0000256" key="14">
    <source>
        <dbReference type="ARBA" id="ARBA00023180"/>
    </source>
</evidence>
<keyword evidence="11 18" id="KW-1133">Transmembrane helix</keyword>